<dbReference type="PROSITE" id="PS51166">
    <property type="entry name" value="CBM20"/>
    <property type="match status" value="1"/>
</dbReference>
<evidence type="ECO:0000256" key="6">
    <source>
        <dbReference type="ARBA" id="ARBA00022490"/>
    </source>
</evidence>
<accession>A0A5P8E3M5</accession>
<dbReference type="Gene3D" id="2.60.40.10">
    <property type="entry name" value="Immunoglobulins"/>
    <property type="match status" value="1"/>
</dbReference>
<keyword evidence="6" id="KW-0963">Cytoplasm</keyword>
<evidence type="ECO:0000256" key="3">
    <source>
        <dbReference type="ARBA" id="ARBA00005684"/>
    </source>
</evidence>
<dbReference type="InterPro" id="IPR002044">
    <property type="entry name" value="CBM20"/>
</dbReference>
<evidence type="ECO:0000256" key="4">
    <source>
        <dbReference type="ARBA" id="ARBA00012560"/>
    </source>
</evidence>
<dbReference type="Pfam" id="PF02446">
    <property type="entry name" value="Glyco_hydro_77"/>
    <property type="match status" value="1"/>
</dbReference>
<dbReference type="InterPro" id="IPR017853">
    <property type="entry name" value="GH"/>
</dbReference>
<name>A0A5P8E3M5_9BACT</name>
<feature type="domain" description="CBM20" evidence="12">
    <location>
        <begin position="7"/>
        <end position="124"/>
    </location>
</feature>
<evidence type="ECO:0000256" key="1">
    <source>
        <dbReference type="ARBA" id="ARBA00000439"/>
    </source>
</evidence>
<dbReference type="InterPro" id="IPR013783">
    <property type="entry name" value="Ig-like_fold"/>
</dbReference>
<dbReference type="PANTHER" id="PTHR32518">
    <property type="match status" value="1"/>
</dbReference>
<dbReference type="InterPro" id="IPR003385">
    <property type="entry name" value="Glyco_hydro_77"/>
</dbReference>
<keyword evidence="8 13" id="KW-0808">Transferase</keyword>
<dbReference type="AlphaFoldDB" id="A0A5P8E3M5"/>
<evidence type="ECO:0000256" key="5">
    <source>
        <dbReference type="ARBA" id="ARBA00020295"/>
    </source>
</evidence>
<dbReference type="EMBL" id="CP033459">
    <property type="protein sequence ID" value="QFQ11593.1"/>
    <property type="molecule type" value="Genomic_DNA"/>
</dbReference>
<reference evidence="13 14" key="1">
    <citation type="submission" date="2018-11" db="EMBL/GenBank/DDBJ databases">
        <authorList>
            <person name="Na S.W."/>
            <person name="Baik M."/>
        </authorList>
    </citation>
    <scope>NUCLEOTIDE SEQUENCE [LARGE SCALE GENOMIC DNA]</scope>
    <source>
        <strain evidence="13 14">E39</strain>
    </source>
</reference>
<keyword evidence="7" id="KW-0328">Glycosyltransferase</keyword>
<evidence type="ECO:0000313" key="13">
    <source>
        <dbReference type="EMBL" id="QFQ11593.1"/>
    </source>
</evidence>
<dbReference type="PANTHER" id="PTHR32518:SF3">
    <property type="entry name" value="4-ALPHA-GLUCANOTRANSFERASE"/>
    <property type="match status" value="1"/>
</dbReference>
<dbReference type="SUPFAM" id="SSF51445">
    <property type="entry name" value="(Trans)glycosidases"/>
    <property type="match status" value="1"/>
</dbReference>
<comment type="catalytic activity">
    <reaction evidence="1">
        <text>Transfers a segment of a (1-&gt;4)-alpha-D-glucan to a new position in an acceptor, which may be glucose or a (1-&gt;4)-alpha-D-glucan.</text>
        <dbReference type="EC" id="2.4.1.25"/>
    </reaction>
</comment>
<keyword evidence="9" id="KW-0119">Carbohydrate metabolism</keyword>
<evidence type="ECO:0000256" key="11">
    <source>
        <dbReference type="ARBA" id="ARBA00031501"/>
    </source>
</evidence>
<protein>
    <recommendedName>
        <fullName evidence="5">4-alpha-glucanotransferase</fullName>
        <ecNumber evidence="4">2.4.1.25</ecNumber>
    </recommendedName>
    <alternativeName>
        <fullName evidence="10">Amylomaltase</fullName>
    </alternativeName>
    <alternativeName>
        <fullName evidence="11">Disproportionating enzyme</fullName>
    </alternativeName>
</protein>
<dbReference type="Gene3D" id="3.20.20.80">
    <property type="entry name" value="Glycosidases"/>
    <property type="match status" value="2"/>
</dbReference>
<gene>
    <name evidence="13" type="ORF">C7Y71_000275</name>
</gene>
<evidence type="ECO:0000256" key="8">
    <source>
        <dbReference type="ARBA" id="ARBA00022679"/>
    </source>
</evidence>
<dbReference type="Proteomes" id="UP000249375">
    <property type="component" value="Chromosome"/>
</dbReference>
<keyword evidence="14" id="KW-1185">Reference proteome</keyword>
<evidence type="ECO:0000259" key="12">
    <source>
        <dbReference type="PROSITE" id="PS51166"/>
    </source>
</evidence>
<dbReference type="Pfam" id="PF00686">
    <property type="entry name" value="CBM_20"/>
    <property type="match status" value="1"/>
</dbReference>
<dbReference type="RefSeq" id="WP_111899312.1">
    <property type="nucleotide sequence ID" value="NZ_CP033459.1"/>
</dbReference>
<proteinExistence type="inferred from homology"/>
<dbReference type="GO" id="GO:0004134">
    <property type="term" value="F:4-alpha-glucanotransferase activity"/>
    <property type="evidence" value="ECO:0007669"/>
    <property type="project" value="UniProtKB-EC"/>
</dbReference>
<comment type="subcellular location">
    <subcellularLocation>
        <location evidence="2">Cytoplasm</location>
    </subcellularLocation>
</comment>
<evidence type="ECO:0000256" key="7">
    <source>
        <dbReference type="ARBA" id="ARBA00022676"/>
    </source>
</evidence>
<organism evidence="13 14">
    <name type="scientific">Pseudoprevotella muciniphila</name>
    <dbReference type="NCBI Taxonomy" id="2133944"/>
    <lineage>
        <taxon>Bacteria</taxon>
        <taxon>Pseudomonadati</taxon>
        <taxon>Bacteroidota</taxon>
        <taxon>Bacteroidia</taxon>
        <taxon>Bacteroidales</taxon>
        <taxon>Prevotellaceae</taxon>
        <taxon>Pseudoprevotella</taxon>
    </lineage>
</organism>
<comment type="similarity">
    <text evidence="3">Belongs to the disproportionating enzyme family.</text>
</comment>
<dbReference type="InterPro" id="IPR013784">
    <property type="entry name" value="Carb-bd-like_fold"/>
</dbReference>
<dbReference type="GO" id="GO:2001070">
    <property type="term" value="F:starch binding"/>
    <property type="evidence" value="ECO:0007669"/>
    <property type="project" value="InterPro"/>
</dbReference>
<sequence>MFLAPKIYQIDIGNVSFVLHAPAPPRKHHWAIIGSTESLGSWNVLLSKPLVREEKAGSHLFAKTDEENIGTIEYKFILQHDDNYSDVTWEKGANRSFFNDGSGKPITLECSLTPENIDFPLWRGAGIVIPVFSLKSNGSQGVGDFGDLKMLVDWASHVGMSAIQVLPINDTTATKTWRDSYPYNNISVFALHPIYLDLREWTSANDISNEGPLDYDKVLQYKMSFLQDLYRKNGARTLKTKVFQSFEQENHHWLRPYAIFCHLRDRFHTANFRQWDTFSQYDAKLLDRYLTETPNALKSVRFYEFVQFLLHRQMSAVHEAANAKGIILKGDIPIGISRDSVPAWVDGGLFNFDGQAGAPPDAFAKEGQNWGFPTYNWEVMAKDGYRWWQLRLQHLCKYFDAYRLDHVLGFFRIWEIPRSEVYGILGHFRPALPLSSEEIRHYGFSLDVRPLSTPSFSYDVLRSELTAEEIDTYFTYDGERYHFKDKYTSQRDIIKEVSDEKLRERLLHLSTEVLFIDDPDDSGKYHPRIGAQTTRLFEEISEENRNSFNRLHDDFFYRRHDDFWAAEAMKKLPALLDAVNDSEGSLLPCAEDLGMVPGCVKSVLEKLEVLTLEIESMPKIYGHRFADVLNNPYRSVATISTHDMPPFRLWWKQDGERTEAYWHEVLHGMGNAPEEATASACEQVVSRHLNSPSMLCLLSFQDWTAISPTLRSPNPEDEQINVPSNPYQNWNYRMHITIEQMALDSAFSEKVRGLIERSGR</sequence>
<evidence type="ECO:0000313" key="14">
    <source>
        <dbReference type="Proteomes" id="UP000249375"/>
    </source>
</evidence>
<evidence type="ECO:0000256" key="10">
    <source>
        <dbReference type="ARBA" id="ARBA00031423"/>
    </source>
</evidence>
<dbReference type="GO" id="GO:0005975">
    <property type="term" value="P:carbohydrate metabolic process"/>
    <property type="evidence" value="ECO:0007669"/>
    <property type="project" value="InterPro"/>
</dbReference>
<evidence type="ECO:0000256" key="9">
    <source>
        <dbReference type="ARBA" id="ARBA00023277"/>
    </source>
</evidence>
<dbReference type="OrthoDB" id="9811841at2"/>
<dbReference type="SUPFAM" id="SSF49452">
    <property type="entry name" value="Starch-binding domain-like"/>
    <property type="match status" value="1"/>
</dbReference>
<dbReference type="SMART" id="SM01065">
    <property type="entry name" value="CBM_2"/>
    <property type="match status" value="1"/>
</dbReference>
<dbReference type="KEGG" id="alq:C7Y71_000275"/>
<dbReference type="EC" id="2.4.1.25" evidence="4"/>
<evidence type="ECO:0000256" key="2">
    <source>
        <dbReference type="ARBA" id="ARBA00004496"/>
    </source>
</evidence>
<dbReference type="GO" id="GO:0005737">
    <property type="term" value="C:cytoplasm"/>
    <property type="evidence" value="ECO:0007669"/>
    <property type="project" value="UniProtKB-SubCell"/>
</dbReference>